<sequence length="154" mass="17090">MASTIKLKRSGAPLILDGKFFKISESSECDGKVTAQCVRCSITSSKSGKIKGKMTTTSNFITHLQRVQGKDGIFEEYQRYCKISVDTRHQKKLTDSFPVQSKPNIKTKAESLLVDYVVETMSPLARMDHPAFARLIKEFPSNAAVPSRNTLSQG</sequence>
<keyword evidence="2" id="KW-1185">Reference proteome</keyword>
<comment type="caution">
    <text evidence="1">The sequence shown here is derived from an EMBL/GenBank/DDBJ whole genome shotgun (WGS) entry which is preliminary data.</text>
</comment>
<evidence type="ECO:0000313" key="1">
    <source>
        <dbReference type="EMBL" id="CAG7698743.1"/>
    </source>
</evidence>
<evidence type="ECO:0000313" key="2">
    <source>
        <dbReference type="Proteomes" id="UP000708208"/>
    </source>
</evidence>
<dbReference type="AlphaFoldDB" id="A0A8J2JI37"/>
<accession>A0A8J2JI37</accession>
<name>A0A8J2JI37_9HEXA</name>
<protein>
    <submittedName>
        <fullName evidence="1">Uncharacterized protein</fullName>
    </submittedName>
</protein>
<dbReference type="EMBL" id="CAJVCH010025447">
    <property type="protein sequence ID" value="CAG7698743.1"/>
    <property type="molecule type" value="Genomic_DNA"/>
</dbReference>
<proteinExistence type="predicted"/>
<gene>
    <name evidence="1" type="ORF">AFUS01_LOCUS4102</name>
</gene>
<reference evidence="1" key="1">
    <citation type="submission" date="2021-06" db="EMBL/GenBank/DDBJ databases">
        <authorList>
            <person name="Hodson N. C."/>
            <person name="Mongue J. A."/>
            <person name="Jaron S. K."/>
        </authorList>
    </citation>
    <scope>NUCLEOTIDE SEQUENCE</scope>
</reference>
<dbReference type="OrthoDB" id="8195018at2759"/>
<dbReference type="Proteomes" id="UP000708208">
    <property type="component" value="Unassembled WGS sequence"/>
</dbReference>
<organism evidence="1 2">
    <name type="scientific">Allacma fusca</name>
    <dbReference type="NCBI Taxonomy" id="39272"/>
    <lineage>
        <taxon>Eukaryota</taxon>
        <taxon>Metazoa</taxon>
        <taxon>Ecdysozoa</taxon>
        <taxon>Arthropoda</taxon>
        <taxon>Hexapoda</taxon>
        <taxon>Collembola</taxon>
        <taxon>Symphypleona</taxon>
        <taxon>Sminthuridae</taxon>
        <taxon>Allacma</taxon>
    </lineage>
</organism>